<feature type="transmembrane region" description="Helical" evidence="1">
    <location>
        <begin position="158"/>
        <end position="176"/>
    </location>
</feature>
<sequence>MNHTASPPAATESPLPALGIALAGALTVGFLTSFAQGWLPAPVNSLANSGGSWSLAAFLLALLGRRMRVSVAIGVLALVAMVLGYDLASMLRGFGVSPFYTLFWGTAAVTIGPLLGWSAHVLRHRSRWAPAGAGLMAGILVGDGANGLLTVLESTSPVYWTLSVLAGLVLLVWACVRRFPGVRPVLAAVATTALVAGAICGVFATANHFLSGGEAPAAAESSAGAIAVLDTEVRAQG</sequence>
<keyword evidence="1" id="KW-0472">Membrane</keyword>
<feature type="transmembrane region" description="Helical" evidence="1">
    <location>
        <begin position="45"/>
        <end position="62"/>
    </location>
</feature>
<dbReference type="Proteomes" id="UP000184452">
    <property type="component" value="Unassembled WGS sequence"/>
</dbReference>
<reference evidence="2 3" key="1">
    <citation type="submission" date="2016-11" db="EMBL/GenBank/DDBJ databases">
        <authorList>
            <person name="Jaros S."/>
            <person name="Januszkiewicz K."/>
            <person name="Wedrychowicz H."/>
        </authorList>
    </citation>
    <scope>NUCLEOTIDE SEQUENCE [LARGE SCALE GENOMIC DNA]</scope>
    <source>
        <strain evidence="2 3">CGMCC 4.5723</strain>
    </source>
</reference>
<keyword evidence="1" id="KW-1133">Transmembrane helix</keyword>
<keyword evidence="3" id="KW-1185">Reference proteome</keyword>
<feature type="transmembrane region" description="Helical" evidence="1">
    <location>
        <begin position="99"/>
        <end position="119"/>
    </location>
</feature>
<dbReference type="RefSeq" id="WP_073379380.1">
    <property type="nucleotide sequence ID" value="NZ_FQZK01000006.1"/>
</dbReference>
<feature type="transmembrane region" description="Helical" evidence="1">
    <location>
        <begin position="20"/>
        <end position="39"/>
    </location>
</feature>
<evidence type="ECO:0000313" key="2">
    <source>
        <dbReference type="EMBL" id="SHJ46101.1"/>
    </source>
</evidence>
<name>A0A1M6JHE9_9ACTN</name>
<dbReference type="InterPro" id="IPR045393">
    <property type="entry name" value="DUF6518"/>
</dbReference>
<keyword evidence="1" id="KW-0812">Transmembrane</keyword>
<dbReference type="EMBL" id="FQZK01000006">
    <property type="protein sequence ID" value="SHJ46101.1"/>
    <property type="molecule type" value="Genomic_DNA"/>
</dbReference>
<evidence type="ECO:0000313" key="3">
    <source>
        <dbReference type="Proteomes" id="UP000184452"/>
    </source>
</evidence>
<proteinExistence type="predicted"/>
<gene>
    <name evidence="2" type="ORF">SAMN05421803_106137</name>
</gene>
<feature type="transmembrane region" description="Helical" evidence="1">
    <location>
        <begin position="185"/>
        <end position="206"/>
    </location>
</feature>
<feature type="transmembrane region" description="Helical" evidence="1">
    <location>
        <begin position="131"/>
        <end position="152"/>
    </location>
</feature>
<organism evidence="2 3">
    <name type="scientific">Nocardiopsis flavescens</name>
    <dbReference type="NCBI Taxonomy" id="758803"/>
    <lineage>
        <taxon>Bacteria</taxon>
        <taxon>Bacillati</taxon>
        <taxon>Actinomycetota</taxon>
        <taxon>Actinomycetes</taxon>
        <taxon>Streptosporangiales</taxon>
        <taxon>Nocardiopsidaceae</taxon>
        <taxon>Nocardiopsis</taxon>
    </lineage>
</organism>
<dbReference type="AlphaFoldDB" id="A0A1M6JHE9"/>
<dbReference type="Pfam" id="PF20128">
    <property type="entry name" value="DUF6518"/>
    <property type="match status" value="1"/>
</dbReference>
<feature type="transmembrane region" description="Helical" evidence="1">
    <location>
        <begin position="69"/>
        <end position="87"/>
    </location>
</feature>
<protein>
    <submittedName>
        <fullName evidence="2">Uncharacterized protein</fullName>
    </submittedName>
</protein>
<evidence type="ECO:0000256" key="1">
    <source>
        <dbReference type="SAM" id="Phobius"/>
    </source>
</evidence>
<accession>A0A1M6JHE9</accession>